<feature type="transmembrane region" description="Helical" evidence="1">
    <location>
        <begin position="47"/>
        <end position="66"/>
    </location>
</feature>
<reference evidence="2 3" key="1">
    <citation type="journal article" date="2013" name="Genome Biol.">
        <title>The genome sequence of the most widely cultivated cacao type and its use to identify candidate genes regulating pod color.</title>
        <authorList>
            <person name="Motamayor J.C."/>
            <person name="Mockaitis K."/>
            <person name="Schmutz J."/>
            <person name="Haiminen N."/>
            <person name="Iii D.L."/>
            <person name="Cornejo O."/>
            <person name="Findley S.D."/>
            <person name="Zheng P."/>
            <person name="Utro F."/>
            <person name="Royaert S."/>
            <person name="Saski C."/>
            <person name="Jenkins J."/>
            <person name="Podicheti R."/>
            <person name="Zhao M."/>
            <person name="Scheffler B.E."/>
            <person name="Stack J.C."/>
            <person name="Feltus F.A."/>
            <person name="Mustiga G.M."/>
            <person name="Amores F."/>
            <person name="Phillips W."/>
            <person name="Marelli J.P."/>
            <person name="May G.D."/>
            <person name="Shapiro H."/>
            <person name="Ma J."/>
            <person name="Bustamante C.D."/>
            <person name="Schnell R.J."/>
            <person name="Main D."/>
            <person name="Gilbert D."/>
            <person name="Parida L."/>
            <person name="Kuhn D.N."/>
        </authorList>
    </citation>
    <scope>NUCLEOTIDE SEQUENCE [LARGE SCALE GENOMIC DNA]</scope>
    <source>
        <strain evidence="3">cv. Matina 1-6</strain>
    </source>
</reference>
<sequence length="67" mass="7503">MTDCKLPTAPFLWLFPFQPLCHPSVSLPLGRLESLGQYVLPLYAIDLFILFVEFLVALTCIFAGVCL</sequence>
<name>A0A061GXE2_THECC</name>
<protein>
    <submittedName>
        <fullName evidence="2">Uncharacterized protein</fullName>
    </submittedName>
</protein>
<evidence type="ECO:0000313" key="3">
    <source>
        <dbReference type="Proteomes" id="UP000026915"/>
    </source>
</evidence>
<dbReference type="InParanoid" id="A0A061GXE2"/>
<keyword evidence="1" id="KW-0812">Transmembrane</keyword>
<dbReference type="HOGENOM" id="CLU_2817647_0_0_1"/>
<evidence type="ECO:0000313" key="2">
    <source>
        <dbReference type="EMBL" id="EOY34530.1"/>
    </source>
</evidence>
<dbReference type="Gramene" id="EOY34530">
    <property type="protein sequence ID" value="EOY34530"/>
    <property type="gene ID" value="TCM_042173"/>
</dbReference>
<keyword evidence="1" id="KW-1133">Transmembrane helix</keyword>
<gene>
    <name evidence="2" type="ORF">TCM_042173</name>
</gene>
<keyword evidence="3" id="KW-1185">Reference proteome</keyword>
<dbReference type="AlphaFoldDB" id="A0A061GXE2"/>
<dbReference type="Proteomes" id="UP000026915">
    <property type="component" value="Chromosome 9"/>
</dbReference>
<accession>A0A061GXE2</accession>
<organism evidence="2 3">
    <name type="scientific">Theobroma cacao</name>
    <name type="common">Cacao</name>
    <name type="synonym">Cocoa</name>
    <dbReference type="NCBI Taxonomy" id="3641"/>
    <lineage>
        <taxon>Eukaryota</taxon>
        <taxon>Viridiplantae</taxon>
        <taxon>Streptophyta</taxon>
        <taxon>Embryophyta</taxon>
        <taxon>Tracheophyta</taxon>
        <taxon>Spermatophyta</taxon>
        <taxon>Magnoliopsida</taxon>
        <taxon>eudicotyledons</taxon>
        <taxon>Gunneridae</taxon>
        <taxon>Pentapetalae</taxon>
        <taxon>rosids</taxon>
        <taxon>malvids</taxon>
        <taxon>Malvales</taxon>
        <taxon>Malvaceae</taxon>
        <taxon>Byttnerioideae</taxon>
        <taxon>Theobroma</taxon>
    </lineage>
</organism>
<keyword evidence="1" id="KW-0472">Membrane</keyword>
<dbReference type="EMBL" id="CM001887">
    <property type="protein sequence ID" value="EOY34530.1"/>
    <property type="molecule type" value="Genomic_DNA"/>
</dbReference>
<evidence type="ECO:0000256" key="1">
    <source>
        <dbReference type="SAM" id="Phobius"/>
    </source>
</evidence>
<proteinExistence type="predicted"/>